<sequence length="65" mass="7310">DLDDDVEDTSFEEPKDMLDQCMPARETPLWLFHPGPSTIASRRQGRLSSQVASKQLPEDEVLLAP</sequence>
<name>A0ABP0L1W1_9DINO</name>
<proteinExistence type="predicted"/>
<keyword evidence="3" id="KW-1185">Reference proteome</keyword>
<evidence type="ECO:0000313" key="2">
    <source>
        <dbReference type="EMBL" id="CAK9032242.1"/>
    </source>
</evidence>
<feature type="non-terminal residue" evidence="2">
    <location>
        <position position="1"/>
    </location>
</feature>
<organism evidence="2 3">
    <name type="scientific">Durusdinium trenchii</name>
    <dbReference type="NCBI Taxonomy" id="1381693"/>
    <lineage>
        <taxon>Eukaryota</taxon>
        <taxon>Sar</taxon>
        <taxon>Alveolata</taxon>
        <taxon>Dinophyceae</taxon>
        <taxon>Suessiales</taxon>
        <taxon>Symbiodiniaceae</taxon>
        <taxon>Durusdinium</taxon>
    </lineage>
</organism>
<gene>
    <name evidence="2" type="ORF">SCF082_LOCUS19991</name>
</gene>
<reference evidence="2 3" key="1">
    <citation type="submission" date="2024-02" db="EMBL/GenBank/DDBJ databases">
        <authorList>
            <person name="Chen Y."/>
            <person name="Shah S."/>
            <person name="Dougan E. K."/>
            <person name="Thang M."/>
            <person name="Chan C."/>
        </authorList>
    </citation>
    <scope>NUCLEOTIDE SEQUENCE [LARGE SCALE GENOMIC DNA]</scope>
</reference>
<feature type="region of interest" description="Disordered" evidence="1">
    <location>
        <begin position="32"/>
        <end position="65"/>
    </location>
</feature>
<dbReference type="Proteomes" id="UP001642464">
    <property type="component" value="Unassembled WGS sequence"/>
</dbReference>
<dbReference type="EMBL" id="CAXAMM010013803">
    <property type="protein sequence ID" value="CAK9032242.1"/>
    <property type="molecule type" value="Genomic_DNA"/>
</dbReference>
<evidence type="ECO:0000313" key="3">
    <source>
        <dbReference type="Proteomes" id="UP001642464"/>
    </source>
</evidence>
<accession>A0ABP0L1W1</accession>
<comment type="caution">
    <text evidence="2">The sequence shown here is derived from an EMBL/GenBank/DDBJ whole genome shotgun (WGS) entry which is preliminary data.</text>
</comment>
<protein>
    <submittedName>
        <fullName evidence="2">Uncharacterized protein</fullName>
    </submittedName>
</protein>
<evidence type="ECO:0000256" key="1">
    <source>
        <dbReference type="SAM" id="MobiDB-lite"/>
    </source>
</evidence>
<feature type="compositionally biased region" description="Polar residues" evidence="1">
    <location>
        <begin position="38"/>
        <end position="53"/>
    </location>
</feature>
<feature type="non-terminal residue" evidence="2">
    <location>
        <position position="65"/>
    </location>
</feature>